<keyword evidence="1" id="KW-0378">Hydrolase</keyword>
<protein>
    <submittedName>
        <fullName evidence="1">HAD-IIB family hydrolase</fullName>
    </submittedName>
</protein>
<dbReference type="SUPFAM" id="SSF56784">
    <property type="entry name" value="HAD-like"/>
    <property type="match status" value="1"/>
</dbReference>
<dbReference type="PANTHER" id="PTHR10000:SF8">
    <property type="entry name" value="HAD SUPERFAMILY HYDROLASE-LIKE, TYPE 3"/>
    <property type="match status" value="1"/>
</dbReference>
<dbReference type="Gene3D" id="3.30.1240.10">
    <property type="match status" value="1"/>
</dbReference>
<gene>
    <name evidence="1" type="ORF">QUG98_04305</name>
</gene>
<accession>A0ABT7TDN3</accession>
<keyword evidence="2" id="KW-1185">Reference proteome</keyword>
<dbReference type="Gene3D" id="3.40.50.1000">
    <property type="entry name" value="HAD superfamily/HAD-like"/>
    <property type="match status" value="1"/>
</dbReference>
<dbReference type="NCBIfam" id="TIGR01484">
    <property type="entry name" value="HAD-SF-IIB"/>
    <property type="match status" value="1"/>
</dbReference>
<dbReference type="Pfam" id="PF08282">
    <property type="entry name" value="Hydrolase_3"/>
    <property type="match status" value="1"/>
</dbReference>
<name>A0ABT7TDN3_9MICO</name>
<dbReference type="EMBL" id="JAUCMM010000002">
    <property type="protein sequence ID" value="MDM7887671.1"/>
    <property type="molecule type" value="Genomic_DNA"/>
</dbReference>
<proteinExistence type="predicted"/>
<comment type="caution">
    <text evidence="1">The sequence shown here is derived from an EMBL/GenBank/DDBJ whole genome shotgun (WGS) entry which is preliminary data.</text>
</comment>
<evidence type="ECO:0000313" key="2">
    <source>
        <dbReference type="Proteomes" id="UP001235720"/>
    </source>
</evidence>
<dbReference type="RefSeq" id="WP_289469385.1">
    <property type="nucleotide sequence ID" value="NZ_JAUCMM010000002.1"/>
</dbReference>
<dbReference type="Proteomes" id="UP001235720">
    <property type="component" value="Unassembled WGS sequence"/>
</dbReference>
<dbReference type="InterPro" id="IPR006379">
    <property type="entry name" value="HAD-SF_hydro_IIB"/>
</dbReference>
<dbReference type="GO" id="GO:0016787">
    <property type="term" value="F:hydrolase activity"/>
    <property type="evidence" value="ECO:0007669"/>
    <property type="project" value="UniProtKB-KW"/>
</dbReference>
<dbReference type="PANTHER" id="PTHR10000">
    <property type="entry name" value="PHOSPHOSERINE PHOSPHATASE"/>
    <property type="match status" value="1"/>
</dbReference>
<reference evidence="1 2" key="1">
    <citation type="submission" date="2023-06" db="EMBL/GenBank/DDBJ databases">
        <authorList>
            <person name="Feng G."/>
            <person name="Li J."/>
            <person name="Zhu H."/>
        </authorList>
    </citation>
    <scope>NUCLEOTIDE SEQUENCE [LARGE SCALE GENOMIC DNA]</scope>
    <source>
        <strain evidence="1 2">RHCJP20</strain>
    </source>
</reference>
<dbReference type="InterPro" id="IPR036412">
    <property type="entry name" value="HAD-like_sf"/>
</dbReference>
<sequence length="309" mass="32379">MSAHERFVDGSAQGGASAVGAASGGVAAGAAAGAPAGGAAAPARTKRWLVALDVDGTTMREDGVITDTVINAVRDAEAAGHEVMLSTGRSEGMTIPLLERLGLRSKYVVCANGALTLARQDDGSYRRVHVERFDPTEVLQVIHGALANAAFGVEDETGHFLLSGNFPDDTMTVAGEHVPFEQLLGTEATRVVVISPGHDTEDFLQVVERMGLQKVSYSVGWTSWLDIAPEGVTKATAMERVREWLDIPRSRVMAAGDGRNDIDMLRWASTSGRGVVMGQAPDDVVDAGNELTGGVTDDGLAAALDTLPR</sequence>
<organism evidence="1 2">
    <name type="scientific">Curtobacterium subtropicum</name>
    <dbReference type="NCBI Taxonomy" id="3055138"/>
    <lineage>
        <taxon>Bacteria</taxon>
        <taxon>Bacillati</taxon>
        <taxon>Actinomycetota</taxon>
        <taxon>Actinomycetes</taxon>
        <taxon>Micrococcales</taxon>
        <taxon>Microbacteriaceae</taxon>
        <taxon>Curtobacterium</taxon>
    </lineage>
</organism>
<dbReference type="InterPro" id="IPR023214">
    <property type="entry name" value="HAD_sf"/>
</dbReference>
<evidence type="ECO:0000313" key="1">
    <source>
        <dbReference type="EMBL" id="MDM7887671.1"/>
    </source>
</evidence>